<dbReference type="EMBL" id="JBGFSN010000010">
    <property type="protein sequence ID" value="MFH8136012.1"/>
    <property type="molecule type" value="Genomic_DNA"/>
</dbReference>
<accession>A0ABW7Q0L1</accession>
<proteinExistence type="predicted"/>
<feature type="compositionally biased region" description="Polar residues" evidence="1">
    <location>
        <begin position="39"/>
        <end position="53"/>
    </location>
</feature>
<evidence type="ECO:0000313" key="2">
    <source>
        <dbReference type="EMBL" id="MFH8136012.1"/>
    </source>
</evidence>
<dbReference type="RefSeq" id="WP_397217385.1">
    <property type="nucleotide sequence ID" value="NZ_JBGFSN010000010.1"/>
</dbReference>
<feature type="compositionally biased region" description="Basic and acidic residues" evidence="1">
    <location>
        <begin position="18"/>
        <end position="38"/>
    </location>
</feature>
<comment type="caution">
    <text evidence="2">The sequence shown here is derived from an EMBL/GenBank/DDBJ whole genome shotgun (WGS) entry which is preliminary data.</text>
</comment>
<dbReference type="Proteomes" id="UP001611251">
    <property type="component" value="Unassembled WGS sequence"/>
</dbReference>
<keyword evidence="3" id="KW-1185">Reference proteome</keyword>
<gene>
    <name evidence="2" type="ORF">ABU178_17825</name>
</gene>
<protein>
    <submittedName>
        <fullName evidence="2">Uncharacterized protein</fullName>
    </submittedName>
</protein>
<sequence length="53" mass="5744">MAAADSSEGIASETGGKGIDRIRANRNKSAERQKKQENMLDSQKNAHSSRAQN</sequence>
<evidence type="ECO:0000313" key="3">
    <source>
        <dbReference type="Proteomes" id="UP001611251"/>
    </source>
</evidence>
<reference evidence="2 3" key="1">
    <citation type="submission" date="2024-08" db="EMBL/GenBank/DDBJ databases">
        <title>Pantoea ronii - a newly identified human opportunistic pathogen.</title>
        <authorList>
            <person name="Keidar-Friedman D."/>
            <person name="Sorek N."/>
            <person name="Leshin-Carmel D."/>
            <person name="Tsur A."/>
            <person name="Amsalem M."/>
            <person name="Tolkach D."/>
            <person name="Brosh-Nissimov T."/>
        </authorList>
    </citation>
    <scope>NUCLEOTIDE SEQUENCE [LARGE SCALE GENOMIC DNA]</scope>
    <source>
        <strain evidence="2 3">AA23256</strain>
    </source>
</reference>
<evidence type="ECO:0000256" key="1">
    <source>
        <dbReference type="SAM" id="MobiDB-lite"/>
    </source>
</evidence>
<feature type="region of interest" description="Disordered" evidence="1">
    <location>
        <begin position="1"/>
        <end position="53"/>
    </location>
</feature>
<name>A0ABW7Q0L1_9GAMM</name>
<organism evidence="2 3">
    <name type="scientific">Pantoea osteomyelitidis</name>
    <dbReference type="NCBI Taxonomy" id="3230026"/>
    <lineage>
        <taxon>Bacteria</taxon>
        <taxon>Pseudomonadati</taxon>
        <taxon>Pseudomonadota</taxon>
        <taxon>Gammaproteobacteria</taxon>
        <taxon>Enterobacterales</taxon>
        <taxon>Erwiniaceae</taxon>
        <taxon>Pantoea</taxon>
    </lineage>
</organism>